<evidence type="ECO:0000256" key="3">
    <source>
        <dbReference type="ARBA" id="ARBA00006040"/>
    </source>
</evidence>
<evidence type="ECO:0000256" key="15">
    <source>
        <dbReference type="RuleBase" id="RU003435"/>
    </source>
</evidence>
<evidence type="ECO:0000256" key="4">
    <source>
        <dbReference type="ARBA" id="ARBA00012441"/>
    </source>
</evidence>
<evidence type="ECO:0000256" key="9">
    <source>
        <dbReference type="ARBA" id="ARBA00022833"/>
    </source>
</evidence>
<evidence type="ECO:0000256" key="1">
    <source>
        <dbReference type="ARBA" id="ARBA00000436"/>
    </source>
</evidence>
<keyword evidence="12" id="KW-0496">Mitochondrion</keyword>
<name>A0A067Q8B0_9AGAM</name>
<evidence type="ECO:0000256" key="7">
    <source>
        <dbReference type="ARBA" id="ARBA00022723"/>
    </source>
</evidence>
<sequence length="779" mass="87301">MLARQGRNALFKPTSSTFRFRGCLHAKRDAAKVAVRAASTAVSPTTIDETSLVSLFDEPDFSSRSSLPTTGIFGHPSLTTPAAFNALAESTLRRAQLLTERVLRASQSREELSKVIKNLDRLSDMLCGVIDLAELIRNAHPDMLWIDSANEVYEKLCEFMNVLNTHVGLYEVLKEVLSDANLVKSLSREAYQTALIFWRDFEKSGIDLPPEERNRFVTLSSEILSLGRQFLNEASAARPPTAIKSSELAGLKDKGMGVRLQLQARFTQKDLLVYPGSLQAQMIMRSAPAEEPRRKLYIAANSSAPEQIETLERLLQARAKLARLVGRESYAHMTLLDKMAKCPENVHHFLDALMDHTRPYARGALKTLSVRKEAHLRTPSLPVIQPWDRDYYCPPEPPAPPVALPPLTAGTVFMALSRLFRHIYGITLRPAEVAPGEVWHTDVKKLEVIDEDAGLIGWIYADLFARRGKAGGAAHYTVRCSRRTDDDDMAGDLAAIGGEDQLRDWEKQQLELSKEFEAMGRGRIKGVEGVYQLPVVVLLCDFARPSLKRGATVLEWHDVLTLFHEMGHAMHSMIGRTEYQNVSGTRCATDFVELPSILMEHFLTSPAVLSLFDQNGTQVRQIGNHHEDPCHYIDTHSQILLAMLDQTYHTSSVLERDFDSTAALAHLQSARGLIPYVPGTSWQTQFGHLFGYGATYYSYLFDRAIASRVWRKMFSHDPLNRETGEKYKREILQYGGGKDPWAMVGALLNAPELETGDAEAMREVGKWRLEDEVGMSGRH</sequence>
<dbReference type="SUPFAM" id="SSF55486">
    <property type="entry name" value="Metalloproteases ('zincins'), catalytic domain"/>
    <property type="match status" value="1"/>
</dbReference>
<dbReference type="Gene3D" id="1.10.1370.10">
    <property type="entry name" value="Neurolysin, domain 3"/>
    <property type="match status" value="2"/>
</dbReference>
<evidence type="ECO:0000313" key="18">
    <source>
        <dbReference type="Proteomes" id="UP000027265"/>
    </source>
</evidence>
<evidence type="ECO:0000256" key="5">
    <source>
        <dbReference type="ARBA" id="ARBA00018046"/>
    </source>
</evidence>
<dbReference type="GO" id="GO:0046872">
    <property type="term" value="F:metal ion binding"/>
    <property type="evidence" value="ECO:0007669"/>
    <property type="project" value="UniProtKB-UniRule"/>
</dbReference>
<keyword evidence="18" id="KW-1185">Reference proteome</keyword>
<evidence type="ECO:0000313" key="17">
    <source>
        <dbReference type="EMBL" id="KDQ63283.1"/>
    </source>
</evidence>
<comment type="catalytic activity">
    <reaction evidence="1">
        <text>Release of an N-terminal octapeptide as second stage of processing of some proteins imported into the mitochondrion.</text>
        <dbReference type="EC" id="3.4.24.59"/>
    </reaction>
</comment>
<dbReference type="FunFam" id="3.40.390.10:FF:000055">
    <property type="entry name" value="Related to mitochondrial intermediate peptidase"/>
    <property type="match status" value="1"/>
</dbReference>
<keyword evidence="11 15" id="KW-0482">Metalloprotease</keyword>
<comment type="similarity">
    <text evidence="3 15">Belongs to the peptidase M3 family.</text>
</comment>
<dbReference type="Proteomes" id="UP000027265">
    <property type="component" value="Unassembled WGS sequence"/>
</dbReference>
<dbReference type="Gene3D" id="3.40.390.10">
    <property type="entry name" value="Collagenase (Catalytic Domain)"/>
    <property type="match status" value="1"/>
</dbReference>
<keyword evidence="8 15" id="KW-0378">Hydrolase</keyword>
<evidence type="ECO:0000256" key="10">
    <source>
        <dbReference type="ARBA" id="ARBA00022946"/>
    </source>
</evidence>
<dbReference type="FunCoup" id="A0A067Q8B0">
    <property type="interactions" value="377"/>
</dbReference>
<evidence type="ECO:0000256" key="14">
    <source>
        <dbReference type="ARBA" id="ARBA00032470"/>
    </source>
</evidence>
<dbReference type="AlphaFoldDB" id="A0A067Q8B0"/>
<dbReference type="EC" id="3.4.24.59" evidence="4"/>
<evidence type="ECO:0000256" key="2">
    <source>
        <dbReference type="ARBA" id="ARBA00004305"/>
    </source>
</evidence>
<dbReference type="PANTHER" id="PTHR11804:SF79">
    <property type="entry name" value="MITOCHONDRIAL INTERMEDIATE PEPTIDASE"/>
    <property type="match status" value="1"/>
</dbReference>
<evidence type="ECO:0000256" key="11">
    <source>
        <dbReference type="ARBA" id="ARBA00023049"/>
    </source>
</evidence>
<dbReference type="InterPro" id="IPR024077">
    <property type="entry name" value="Neurolysin/TOP_dom2"/>
</dbReference>
<evidence type="ECO:0000256" key="12">
    <source>
        <dbReference type="ARBA" id="ARBA00023128"/>
    </source>
</evidence>
<keyword evidence="6 15" id="KW-0645">Protease</keyword>
<dbReference type="GO" id="GO:0005759">
    <property type="term" value="C:mitochondrial matrix"/>
    <property type="evidence" value="ECO:0007669"/>
    <property type="project" value="UniProtKB-SubCell"/>
</dbReference>
<dbReference type="GO" id="GO:0004222">
    <property type="term" value="F:metalloendopeptidase activity"/>
    <property type="evidence" value="ECO:0007669"/>
    <property type="project" value="UniProtKB-EC"/>
</dbReference>
<dbReference type="InterPro" id="IPR033851">
    <property type="entry name" value="M3A_MIP"/>
</dbReference>
<proteinExistence type="inferred from homology"/>
<gene>
    <name evidence="17" type="ORF">JAAARDRAFT_29301</name>
</gene>
<evidence type="ECO:0000256" key="13">
    <source>
        <dbReference type="ARBA" id="ARBA00025208"/>
    </source>
</evidence>
<dbReference type="InterPro" id="IPR024079">
    <property type="entry name" value="MetalloPept_cat_dom_sf"/>
</dbReference>
<comment type="function">
    <text evidence="13">Cleaves proteins, imported into the mitochondrion, to their mature size. While most mitochondrial precursor proteins are processed to the mature form in one step by mitochondrial processing peptidase (MPP), the sequential cleavage by MIP of an octapeptide after initial processing by MPP is a required step for a subgroup of nuclear-encoded precursor proteins destined for the matrix or the inner membrane.</text>
</comment>
<dbReference type="InParanoid" id="A0A067Q8B0"/>
<evidence type="ECO:0000256" key="6">
    <source>
        <dbReference type="ARBA" id="ARBA00022670"/>
    </source>
</evidence>
<dbReference type="HOGENOM" id="CLU_001805_0_0_1"/>
<dbReference type="GO" id="GO:0006627">
    <property type="term" value="P:protein processing involved in protein targeting to mitochondrion"/>
    <property type="evidence" value="ECO:0007669"/>
    <property type="project" value="TreeGrafter"/>
</dbReference>
<dbReference type="PANTHER" id="PTHR11804">
    <property type="entry name" value="PROTEASE M3 THIMET OLIGOPEPTIDASE-RELATED"/>
    <property type="match status" value="1"/>
</dbReference>
<keyword evidence="7 15" id="KW-0479">Metal-binding</keyword>
<dbReference type="OrthoDB" id="17530at2759"/>
<comment type="cofactor">
    <cofactor evidence="15">
        <name>Zn(2+)</name>
        <dbReference type="ChEBI" id="CHEBI:29105"/>
    </cofactor>
    <text evidence="15">Binds 1 zinc ion.</text>
</comment>
<dbReference type="InterPro" id="IPR045090">
    <property type="entry name" value="Pept_M3A_M3B"/>
</dbReference>
<dbReference type="GO" id="GO:0006518">
    <property type="term" value="P:peptide metabolic process"/>
    <property type="evidence" value="ECO:0007669"/>
    <property type="project" value="TreeGrafter"/>
</dbReference>
<dbReference type="Gene3D" id="1.10.1370.40">
    <property type="match status" value="1"/>
</dbReference>
<reference evidence="18" key="1">
    <citation type="journal article" date="2014" name="Proc. Natl. Acad. Sci. U.S.A.">
        <title>Extensive sampling of basidiomycete genomes demonstrates inadequacy of the white-rot/brown-rot paradigm for wood decay fungi.</title>
        <authorList>
            <person name="Riley R."/>
            <person name="Salamov A.A."/>
            <person name="Brown D.W."/>
            <person name="Nagy L.G."/>
            <person name="Floudas D."/>
            <person name="Held B.W."/>
            <person name="Levasseur A."/>
            <person name="Lombard V."/>
            <person name="Morin E."/>
            <person name="Otillar R."/>
            <person name="Lindquist E.A."/>
            <person name="Sun H."/>
            <person name="LaButti K.M."/>
            <person name="Schmutz J."/>
            <person name="Jabbour D."/>
            <person name="Luo H."/>
            <person name="Baker S.E."/>
            <person name="Pisabarro A.G."/>
            <person name="Walton J.D."/>
            <person name="Blanchette R.A."/>
            <person name="Henrissat B."/>
            <person name="Martin F."/>
            <person name="Cullen D."/>
            <person name="Hibbett D.S."/>
            <person name="Grigoriev I.V."/>
        </authorList>
    </citation>
    <scope>NUCLEOTIDE SEQUENCE [LARGE SCALE GENOMIC DNA]</scope>
    <source>
        <strain evidence="18">MUCL 33604</strain>
    </source>
</reference>
<dbReference type="STRING" id="933084.A0A067Q8B0"/>
<keyword evidence="9 15" id="KW-0862">Zinc</keyword>
<evidence type="ECO:0000259" key="16">
    <source>
        <dbReference type="Pfam" id="PF01432"/>
    </source>
</evidence>
<dbReference type="EMBL" id="KL197710">
    <property type="protein sequence ID" value="KDQ63283.1"/>
    <property type="molecule type" value="Genomic_DNA"/>
</dbReference>
<comment type="subcellular location">
    <subcellularLocation>
        <location evidence="2">Mitochondrion matrix</location>
    </subcellularLocation>
</comment>
<organism evidence="17 18">
    <name type="scientific">Jaapia argillacea MUCL 33604</name>
    <dbReference type="NCBI Taxonomy" id="933084"/>
    <lineage>
        <taxon>Eukaryota</taxon>
        <taxon>Fungi</taxon>
        <taxon>Dikarya</taxon>
        <taxon>Basidiomycota</taxon>
        <taxon>Agaricomycotina</taxon>
        <taxon>Agaricomycetes</taxon>
        <taxon>Agaricomycetidae</taxon>
        <taxon>Jaapiales</taxon>
        <taxon>Jaapiaceae</taxon>
        <taxon>Jaapia</taxon>
    </lineage>
</organism>
<feature type="domain" description="Peptidase M3A/M3B catalytic" evidence="16">
    <location>
        <begin position="284"/>
        <end position="761"/>
    </location>
</feature>
<evidence type="ECO:0000256" key="8">
    <source>
        <dbReference type="ARBA" id="ARBA00022801"/>
    </source>
</evidence>
<protein>
    <recommendedName>
        <fullName evidence="5">Mitochondrial intermediate peptidase</fullName>
        <ecNumber evidence="4">3.4.24.59</ecNumber>
    </recommendedName>
    <alternativeName>
        <fullName evidence="14">Octapeptidyl aminopeptidase</fullName>
    </alternativeName>
</protein>
<dbReference type="InterPro" id="IPR001567">
    <property type="entry name" value="Pept_M3A_M3B_dom"/>
</dbReference>
<keyword evidence="10" id="KW-0809">Transit peptide</keyword>
<accession>A0A067Q8B0</accession>
<dbReference type="Pfam" id="PF01432">
    <property type="entry name" value="Peptidase_M3"/>
    <property type="match status" value="1"/>
</dbReference>
<dbReference type="CDD" id="cd06457">
    <property type="entry name" value="M3A_MIP"/>
    <property type="match status" value="1"/>
</dbReference>